<dbReference type="SUPFAM" id="SSF53335">
    <property type="entry name" value="S-adenosyl-L-methionine-dependent methyltransferases"/>
    <property type="match status" value="1"/>
</dbReference>
<evidence type="ECO:0000313" key="2">
    <source>
        <dbReference type="Proteomes" id="UP000019146"/>
    </source>
</evidence>
<protein>
    <submittedName>
        <fullName evidence="1">Putative methyltransferase, LIC12133 family</fullName>
    </submittedName>
</protein>
<dbReference type="AlphaFoldDB" id="A0A0P0R9C0"/>
<keyword evidence="1" id="KW-0489">Methyltransferase</keyword>
<dbReference type="EMBL" id="CP012746">
    <property type="protein sequence ID" value="ALL64951.1"/>
    <property type="molecule type" value="Genomic_DNA"/>
</dbReference>
<evidence type="ECO:0000313" key="1">
    <source>
        <dbReference type="EMBL" id="ALL64951.1"/>
    </source>
</evidence>
<dbReference type="GeneID" id="69969060"/>
<proteinExistence type="predicted"/>
<sequence>MKKVLKAILMHSFIGAWLGKIPGLPRLYARTIWCQQMNNFLGLYGSFEDAERAATDFNKVGWNDEGIAKILVNEKPEEAAPQVFQTSQFAVLLWLTKLLKSGNAILDVGGAGGVFYEICMRYGLLSSPMRWHVVDVPAMVKRGIARHQQLKSPMISFGTELVEAPSSNIMLMLGVMQYLPDPLGEKGPGILENVKTLPSHILINKVPLMDDGEVWTIQNHVTSAMPYRLFSRRKFMAYFEAHGYRLRDRWMVPELSVDIPFHPERAVPFLEGVHFERYPVSATA</sequence>
<dbReference type="InterPro" id="IPR027612">
    <property type="entry name" value="Put_MTase_LIC12133"/>
</dbReference>
<accession>A0A0P0R9C0</accession>
<name>A0A0P0R9C0_9BURK</name>
<dbReference type="Proteomes" id="UP000019146">
    <property type="component" value="Chromosome 1"/>
</dbReference>
<dbReference type="KEGG" id="bcai:K788_0002456"/>
<dbReference type="RefSeq" id="WP_036004754.1">
    <property type="nucleotide sequence ID" value="NZ_CP012746.1"/>
</dbReference>
<dbReference type="InterPro" id="IPR029063">
    <property type="entry name" value="SAM-dependent_MTases_sf"/>
</dbReference>
<dbReference type="GO" id="GO:0008168">
    <property type="term" value="F:methyltransferase activity"/>
    <property type="evidence" value="ECO:0007669"/>
    <property type="project" value="UniProtKB-KW"/>
</dbReference>
<gene>
    <name evidence="1" type="ORF">K788_0002456</name>
</gene>
<dbReference type="NCBIfam" id="TIGR04325">
    <property type="entry name" value="MTase_LIC12133"/>
    <property type="match status" value="1"/>
</dbReference>
<keyword evidence="1" id="KW-0808">Transferase</keyword>
<organism evidence="1 2">
    <name type="scientific">Paraburkholderia caribensis MBA4</name>
    <dbReference type="NCBI Taxonomy" id="1323664"/>
    <lineage>
        <taxon>Bacteria</taxon>
        <taxon>Pseudomonadati</taxon>
        <taxon>Pseudomonadota</taxon>
        <taxon>Betaproteobacteria</taxon>
        <taxon>Burkholderiales</taxon>
        <taxon>Burkholderiaceae</taxon>
        <taxon>Paraburkholderia</taxon>
    </lineage>
</organism>
<dbReference type="GO" id="GO:0032259">
    <property type="term" value="P:methylation"/>
    <property type="evidence" value="ECO:0007669"/>
    <property type="project" value="UniProtKB-KW"/>
</dbReference>
<reference evidence="1 2" key="1">
    <citation type="journal article" date="2014" name="Genome Announc.">
        <title>Draft Genome Sequence of the Haloacid-Degrading Burkholderia caribensis Strain MBA4.</title>
        <authorList>
            <person name="Pan Y."/>
            <person name="Kong K.F."/>
            <person name="Tsang J.S."/>
        </authorList>
    </citation>
    <scope>NUCLEOTIDE SEQUENCE [LARGE SCALE GENOMIC DNA]</scope>
    <source>
        <strain evidence="1 2">MBA4</strain>
    </source>
</reference>